<dbReference type="Proteomes" id="UP000198661">
    <property type="component" value="Unassembled WGS sequence"/>
</dbReference>
<feature type="binding site" evidence="17">
    <location>
        <position position="229"/>
    </location>
    <ligand>
        <name>NADP(+)</name>
        <dbReference type="ChEBI" id="CHEBI:58349"/>
    </ligand>
</feature>
<dbReference type="InterPro" id="IPR016193">
    <property type="entry name" value="Cytidine_deaminase-like"/>
</dbReference>
<comment type="similarity">
    <text evidence="4 15">In the N-terminal section; belongs to the cytidine and deoxycytidylate deaminase family.</text>
</comment>
<dbReference type="InterPro" id="IPR002734">
    <property type="entry name" value="RibDG_C"/>
</dbReference>
<accession>A0A1I2LAS7</accession>
<evidence type="ECO:0000256" key="8">
    <source>
        <dbReference type="ARBA" id="ARBA00022801"/>
    </source>
</evidence>
<feature type="binding site" evidence="18">
    <location>
        <position position="117"/>
    </location>
    <ligand>
        <name>Zn(2+)</name>
        <dbReference type="ChEBI" id="CHEBI:29105"/>
        <note>catalytic</note>
    </ligand>
</feature>
<evidence type="ECO:0000256" key="5">
    <source>
        <dbReference type="ARBA" id="ARBA00007417"/>
    </source>
</evidence>
<evidence type="ECO:0000256" key="11">
    <source>
        <dbReference type="ARBA" id="ARBA00023002"/>
    </source>
</evidence>
<feature type="binding site" evidence="18">
    <location>
        <position position="83"/>
    </location>
    <ligand>
        <name>Zn(2+)</name>
        <dbReference type="ChEBI" id="CHEBI:29105"/>
        <note>catalytic</note>
    </ligand>
</feature>
<dbReference type="SUPFAM" id="SSF53927">
    <property type="entry name" value="Cytidine deaminase-like"/>
    <property type="match status" value="1"/>
</dbReference>
<evidence type="ECO:0000256" key="13">
    <source>
        <dbReference type="ARBA" id="ARBA00049861"/>
    </source>
</evidence>
<keyword evidence="9 15" id="KW-0862">Zinc</keyword>
<evidence type="ECO:0000256" key="1">
    <source>
        <dbReference type="ARBA" id="ARBA00002151"/>
    </source>
</evidence>
<evidence type="ECO:0000256" key="14">
    <source>
        <dbReference type="ARBA" id="ARBA00049886"/>
    </source>
</evidence>
<evidence type="ECO:0000256" key="6">
    <source>
        <dbReference type="ARBA" id="ARBA00022619"/>
    </source>
</evidence>
<dbReference type="AlphaFoldDB" id="A0A1I2LAS7"/>
<feature type="active site" description="Proton donor" evidence="16">
    <location>
        <position position="85"/>
    </location>
</feature>
<feature type="binding site" evidence="18">
    <location>
        <position position="108"/>
    </location>
    <ligand>
        <name>Zn(2+)</name>
        <dbReference type="ChEBI" id="CHEBI:29105"/>
        <note>catalytic</note>
    </ligand>
</feature>
<dbReference type="PIRSF" id="PIRSF006769">
    <property type="entry name" value="RibD"/>
    <property type="match status" value="1"/>
</dbReference>
<evidence type="ECO:0000256" key="3">
    <source>
        <dbReference type="ARBA" id="ARBA00004910"/>
    </source>
</evidence>
<sequence>MLLLSQTFFLAPKRAFLYLGGLRPKLSLKGDAINLHEQWMRFALRLAETGRGQTSPNPMVGAVVVKGGNLLGFGAHLRAGTPHAEVHALNMAGPEAKGATLYVTLEPCNHYGRTPPCTERIIGEGIRRVVVAMEDPEPFVSGRGIERLRQAGIEVVTGVLEDEARRLNEAYVHHRLHGRPFVTLKTAATLDGKIATRTGDSRWVTGEEARRHVHRLRREHDAVLVAIGTVLADRPRLTVRLPEGGRNPLRVVLDSRLRIPLDTPVTDVSEAPTWVFCTERRDRDKEKRLRERGVEVIVAGEGPRVDLGAVFDVLGKRGILSVLAEGGGELNAALLEGRWVQKAVAFVAPKWAGGRDAPSAVGGVGVGKMADAIALRDVSVERFGEDVCITGYPVYPEDRGSEACSQES</sequence>
<comment type="cofactor">
    <cofactor evidence="15 18">
        <name>Zn(2+)</name>
        <dbReference type="ChEBI" id="CHEBI:29105"/>
    </cofactor>
    <text evidence="15 18">Binds 1 zinc ion.</text>
</comment>
<dbReference type="Gene3D" id="3.40.430.10">
    <property type="entry name" value="Dihydrofolate Reductase, subunit A"/>
    <property type="match status" value="1"/>
</dbReference>
<feature type="binding site" evidence="17">
    <location>
        <begin position="327"/>
        <end position="333"/>
    </location>
    <ligand>
        <name>NADP(+)</name>
        <dbReference type="ChEBI" id="CHEBI:58349"/>
    </ligand>
</feature>
<dbReference type="EMBL" id="FOOK01000004">
    <property type="protein sequence ID" value="SFF74597.1"/>
    <property type="molecule type" value="Genomic_DNA"/>
</dbReference>
<keyword evidence="11 15" id="KW-0560">Oxidoreductase</keyword>
<dbReference type="UniPathway" id="UPA00275">
    <property type="reaction ID" value="UER00401"/>
</dbReference>
<comment type="function">
    <text evidence="1 15">Converts 2,5-diamino-6-(ribosylamino)-4(3h)-pyrimidinone 5'-phosphate into 5-amino-6-(ribosylamino)-2,4(1h,3h)-pyrimidinedione 5'-phosphate.</text>
</comment>
<dbReference type="GO" id="GO:0008835">
    <property type="term" value="F:diaminohydroxyphosphoribosylaminopyrimidine deaminase activity"/>
    <property type="evidence" value="ECO:0007669"/>
    <property type="project" value="UniProtKB-EC"/>
</dbReference>
<keyword evidence="7 15" id="KW-0479">Metal-binding</keyword>
<evidence type="ECO:0000256" key="7">
    <source>
        <dbReference type="ARBA" id="ARBA00022723"/>
    </source>
</evidence>
<dbReference type="InterPro" id="IPR016192">
    <property type="entry name" value="APOBEC/CMP_deaminase_Zn-bd"/>
</dbReference>
<dbReference type="InterPro" id="IPR002125">
    <property type="entry name" value="CMP_dCMP_dom"/>
</dbReference>
<evidence type="ECO:0000256" key="9">
    <source>
        <dbReference type="ARBA" id="ARBA00022833"/>
    </source>
</evidence>
<dbReference type="FunFam" id="3.40.140.10:FF:000025">
    <property type="entry name" value="Riboflavin biosynthesis protein RibD"/>
    <property type="match status" value="1"/>
</dbReference>
<proteinExistence type="inferred from homology"/>
<evidence type="ECO:0000313" key="21">
    <source>
        <dbReference type="Proteomes" id="UP000198661"/>
    </source>
</evidence>
<dbReference type="SUPFAM" id="SSF53597">
    <property type="entry name" value="Dihydrofolate reductase-like"/>
    <property type="match status" value="1"/>
</dbReference>
<gene>
    <name evidence="20" type="ORF">SAMN04488025_10486</name>
</gene>
<reference evidence="20 21" key="1">
    <citation type="submission" date="2016-10" db="EMBL/GenBank/DDBJ databases">
        <authorList>
            <person name="de Groot N.N."/>
        </authorList>
    </citation>
    <scope>NUCLEOTIDE SEQUENCE [LARGE SCALE GENOMIC DNA]</scope>
    <source>
        <strain evidence="20 21">DSM 44945</strain>
    </source>
</reference>
<name>A0A1I2LAS7_9BACL</name>
<feature type="binding site" evidence="17">
    <location>
        <position position="240"/>
    </location>
    <ligand>
        <name>substrate</name>
    </ligand>
</feature>
<evidence type="ECO:0000256" key="15">
    <source>
        <dbReference type="PIRNR" id="PIRNR006769"/>
    </source>
</evidence>
<feature type="binding site" evidence="17">
    <location>
        <position position="233"/>
    </location>
    <ligand>
        <name>NADP(+)</name>
        <dbReference type="ChEBI" id="CHEBI:58349"/>
    </ligand>
</feature>
<feature type="binding site" evidence="17">
    <location>
        <position position="187"/>
    </location>
    <ligand>
        <name>NADP(+)</name>
        <dbReference type="ChEBI" id="CHEBI:58349"/>
    </ligand>
</feature>
<evidence type="ECO:0000313" key="20">
    <source>
        <dbReference type="EMBL" id="SFF74597.1"/>
    </source>
</evidence>
<dbReference type="NCBIfam" id="TIGR00326">
    <property type="entry name" value="eubact_ribD"/>
    <property type="match status" value="1"/>
</dbReference>
<comment type="catalytic activity">
    <reaction evidence="13 15">
        <text>5-amino-6-(5-phospho-D-ribitylamino)uracil + NADP(+) = 5-amino-6-(5-phospho-D-ribosylamino)uracil + NADPH + H(+)</text>
        <dbReference type="Rhea" id="RHEA:17845"/>
        <dbReference type="ChEBI" id="CHEBI:15378"/>
        <dbReference type="ChEBI" id="CHEBI:57783"/>
        <dbReference type="ChEBI" id="CHEBI:58349"/>
        <dbReference type="ChEBI" id="CHEBI:58421"/>
        <dbReference type="ChEBI" id="CHEBI:58453"/>
        <dbReference type="EC" id="1.1.1.193"/>
    </reaction>
</comment>
<evidence type="ECO:0000259" key="19">
    <source>
        <dbReference type="PROSITE" id="PS51747"/>
    </source>
</evidence>
<feature type="binding site" evidence="17">
    <location>
        <position position="237"/>
    </location>
    <ligand>
        <name>substrate</name>
    </ligand>
</feature>
<comment type="pathway">
    <text evidence="2 15">Cofactor biosynthesis; riboflavin biosynthesis; 5-amino-6-(D-ribitylamino)uracil from GTP: step 2/4.</text>
</comment>
<evidence type="ECO:0000256" key="4">
    <source>
        <dbReference type="ARBA" id="ARBA00005259"/>
    </source>
</evidence>
<evidence type="ECO:0000256" key="10">
    <source>
        <dbReference type="ARBA" id="ARBA00022857"/>
    </source>
</evidence>
<dbReference type="STRING" id="201973.SAMN04488025_10486"/>
<dbReference type="PANTHER" id="PTHR38011:SF7">
    <property type="entry name" value="2,5-DIAMINO-6-RIBOSYLAMINO-4(3H)-PYRIMIDINONE 5'-PHOSPHATE REDUCTASE"/>
    <property type="match status" value="1"/>
</dbReference>
<keyword evidence="21" id="KW-1185">Reference proteome</keyword>
<keyword evidence="12" id="KW-0511">Multifunctional enzyme</keyword>
<feature type="binding site" evidence="17">
    <location>
        <position position="201"/>
    </location>
    <ligand>
        <name>substrate</name>
    </ligand>
</feature>
<dbReference type="InterPro" id="IPR011549">
    <property type="entry name" value="RibD_C"/>
</dbReference>
<feature type="binding site" evidence="17">
    <location>
        <position position="203"/>
    </location>
    <ligand>
        <name>substrate</name>
    </ligand>
</feature>
<keyword evidence="8 15" id="KW-0378">Hydrolase</keyword>
<comment type="pathway">
    <text evidence="3 15">Cofactor biosynthesis; riboflavin biosynthesis; 5-amino-6-(D-ribitylamino)uracil from GTP: step 3/4.</text>
</comment>
<feature type="binding site" evidence="17">
    <location>
        <position position="255"/>
    </location>
    <ligand>
        <name>NADP(+)</name>
        <dbReference type="ChEBI" id="CHEBI:58349"/>
    </ligand>
</feature>
<keyword evidence="6 15" id="KW-0686">Riboflavin biosynthesis</keyword>
<feature type="binding site" evidence="17">
    <location>
        <position position="217"/>
    </location>
    <ligand>
        <name>substrate</name>
    </ligand>
</feature>
<dbReference type="PANTHER" id="PTHR38011">
    <property type="entry name" value="DIHYDROFOLATE REDUCTASE FAMILY PROTEIN (AFU_ORTHOLOGUE AFUA_8G06820)"/>
    <property type="match status" value="1"/>
</dbReference>
<evidence type="ECO:0000256" key="2">
    <source>
        <dbReference type="ARBA" id="ARBA00004882"/>
    </source>
</evidence>
<dbReference type="GO" id="GO:0050661">
    <property type="term" value="F:NADP binding"/>
    <property type="evidence" value="ECO:0007669"/>
    <property type="project" value="InterPro"/>
</dbReference>
<dbReference type="GO" id="GO:0008703">
    <property type="term" value="F:5-amino-6-(5-phosphoribosylamino)uracil reductase activity"/>
    <property type="evidence" value="ECO:0007669"/>
    <property type="project" value="UniProtKB-EC"/>
</dbReference>
<protein>
    <recommendedName>
        <fullName evidence="15">Riboflavin biosynthesis protein RibD</fullName>
    </recommendedName>
    <domain>
        <recommendedName>
            <fullName evidence="15">Diaminohydroxyphosphoribosylaminopyrimidine deaminase</fullName>
            <shortName evidence="15">DRAP deaminase</shortName>
            <ecNumber evidence="15">3.5.4.26</ecNumber>
        </recommendedName>
        <alternativeName>
            <fullName evidence="15">Riboflavin-specific deaminase</fullName>
        </alternativeName>
    </domain>
    <domain>
        <recommendedName>
            <fullName evidence="15">5-amino-6-(5-phosphoribosylamino)uracil reductase</fullName>
            <ecNumber evidence="15">1.1.1.193</ecNumber>
        </recommendedName>
        <alternativeName>
            <fullName evidence="15">HTP reductase</fullName>
        </alternativeName>
    </domain>
</protein>
<feature type="binding site" evidence="17">
    <location>
        <position position="325"/>
    </location>
    <ligand>
        <name>substrate</name>
    </ligand>
</feature>
<dbReference type="Pfam" id="PF00383">
    <property type="entry name" value="dCMP_cyt_deam_1"/>
    <property type="match status" value="1"/>
</dbReference>
<dbReference type="CDD" id="cd01284">
    <property type="entry name" value="Riboflavin_deaminase-reductase"/>
    <property type="match status" value="1"/>
</dbReference>
<dbReference type="PROSITE" id="PS51747">
    <property type="entry name" value="CYT_DCMP_DEAMINASES_2"/>
    <property type="match status" value="1"/>
</dbReference>
<dbReference type="EC" id="1.1.1.193" evidence="15"/>
<dbReference type="NCBIfam" id="TIGR00227">
    <property type="entry name" value="ribD_Cterm"/>
    <property type="match status" value="1"/>
</dbReference>
<feature type="domain" description="CMP/dCMP-type deaminase" evidence="19">
    <location>
        <begin position="34"/>
        <end position="156"/>
    </location>
</feature>
<dbReference type="EC" id="3.5.4.26" evidence="15"/>
<evidence type="ECO:0000256" key="17">
    <source>
        <dbReference type="PIRSR" id="PIRSR006769-2"/>
    </source>
</evidence>
<evidence type="ECO:0000256" key="18">
    <source>
        <dbReference type="PIRSR" id="PIRSR006769-3"/>
    </source>
</evidence>
<dbReference type="InterPro" id="IPR050765">
    <property type="entry name" value="Riboflavin_Biosynth_HTPR"/>
</dbReference>
<comment type="catalytic activity">
    <reaction evidence="14 15">
        <text>2,5-diamino-6-hydroxy-4-(5-phosphoribosylamino)-pyrimidine + H2O + H(+) = 5-amino-6-(5-phospho-D-ribosylamino)uracil + NH4(+)</text>
        <dbReference type="Rhea" id="RHEA:21868"/>
        <dbReference type="ChEBI" id="CHEBI:15377"/>
        <dbReference type="ChEBI" id="CHEBI:15378"/>
        <dbReference type="ChEBI" id="CHEBI:28938"/>
        <dbReference type="ChEBI" id="CHEBI:58453"/>
        <dbReference type="ChEBI" id="CHEBI:58614"/>
        <dbReference type="EC" id="3.5.4.26"/>
    </reaction>
</comment>
<dbReference type="InterPro" id="IPR024072">
    <property type="entry name" value="DHFR-like_dom_sf"/>
</dbReference>
<dbReference type="GO" id="GO:0008270">
    <property type="term" value="F:zinc ion binding"/>
    <property type="evidence" value="ECO:0007669"/>
    <property type="project" value="InterPro"/>
</dbReference>
<comment type="similarity">
    <text evidence="5 15">In the C-terminal section; belongs to the HTP reductase family.</text>
</comment>
<dbReference type="InterPro" id="IPR004794">
    <property type="entry name" value="Eubact_RibD"/>
</dbReference>
<dbReference type="Gene3D" id="3.40.140.10">
    <property type="entry name" value="Cytidine Deaminase, domain 2"/>
    <property type="match status" value="1"/>
</dbReference>
<dbReference type="Pfam" id="PF01872">
    <property type="entry name" value="RibD_C"/>
    <property type="match status" value="1"/>
</dbReference>
<dbReference type="PROSITE" id="PS00903">
    <property type="entry name" value="CYT_DCMP_DEAMINASES_1"/>
    <property type="match status" value="1"/>
</dbReference>
<keyword evidence="10 15" id="KW-0521">NADP</keyword>
<dbReference type="GO" id="GO:0009231">
    <property type="term" value="P:riboflavin biosynthetic process"/>
    <property type="evidence" value="ECO:0007669"/>
    <property type="project" value="UniProtKB-UniPathway"/>
</dbReference>
<evidence type="ECO:0000256" key="12">
    <source>
        <dbReference type="ARBA" id="ARBA00023268"/>
    </source>
</evidence>
<organism evidence="20 21">
    <name type="scientific">Planifilum fulgidum</name>
    <dbReference type="NCBI Taxonomy" id="201973"/>
    <lineage>
        <taxon>Bacteria</taxon>
        <taxon>Bacillati</taxon>
        <taxon>Bacillota</taxon>
        <taxon>Bacilli</taxon>
        <taxon>Bacillales</taxon>
        <taxon>Thermoactinomycetaceae</taxon>
        <taxon>Planifilum</taxon>
    </lineage>
</organism>
<dbReference type="OrthoDB" id="9800865at2"/>
<evidence type="ECO:0000256" key="16">
    <source>
        <dbReference type="PIRSR" id="PIRSR006769-1"/>
    </source>
</evidence>